<evidence type="ECO:0000313" key="2">
    <source>
        <dbReference type="Proteomes" id="UP000034680"/>
    </source>
</evidence>
<reference evidence="1 2" key="2">
    <citation type="submission" date="2015-05" db="EMBL/GenBank/DDBJ databases">
        <authorList>
            <person name="Morales-Cruz A."/>
            <person name="Amrine K.C."/>
            <person name="Cantu D."/>
        </authorList>
    </citation>
    <scope>NUCLEOTIDE SEQUENCE [LARGE SCALE GENOMIC DNA]</scope>
    <source>
        <strain evidence="1">DA912</strain>
    </source>
</reference>
<gene>
    <name evidence="1" type="ORF">UCDDA912_g00345</name>
</gene>
<dbReference type="AlphaFoldDB" id="A0A0G2FZW8"/>
<evidence type="ECO:0000313" key="1">
    <source>
        <dbReference type="EMBL" id="KKY39641.1"/>
    </source>
</evidence>
<name>A0A0G2FZW8_9PEZI</name>
<reference evidence="1 2" key="1">
    <citation type="submission" date="2015-05" db="EMBL/GenBank/DDBJ databases">
        <title>Distinctive expansion of gene families associated with plant cell wall degradation and secondary metabolism in the genomes of grapevine trunk pathogens.</title>
        <authorList>
            <person name="Lawrence D.P."/>
            <person name="Travadon R."/>
            <person name="Rolshausen P.E."/>
            <person name="Baumgartner K."/>
        </authorList>
    </citation>
    <scope>NUCLEOTIDE SEQUENCE [LARGE SCALE GENOMIC DNA]</scope>
    <source>
        <strain evidence="1">DA912</strain>
    </source>
</reference>
<organism evidence="1 2">
    <name type="scientific">Diaporthe ampelina</name>
    <dbReference type="NCBI Taxonomy" id="1214573"/>
    <lineage>
        <taxon>Eukaryota</taxon>
        <taxon>Fungi</taxon>
        <taxon>Dikarya</taxon>
        <taxon>Ascomycota</taxon>
        <taxon>Pezizomycotina</taxon>
        <taxon>Sordariomycetes</taxon>
        <taxon>Sordariomycetidae</taxon>
        <taxon>Diaporthales</taxon>
        <taxon>Diaporthaceae</taxon>
        <taxon>Diaporthe</taxon>
    </lineage>
</organism>
<accession>A0A0G2FZW8</accession>
<dbReference type="Proteomes" id="UP000034680">
    <property type="component" value="Unassembled WGS sequence"/>
</dbReference>
<dbReference type="EMBL" id="LCUC01000014">
    <property type="protein sequence ID" value="KKY39641.1"/>
    <property type="molecule type" value="Genomic_DNA"/>
</dbReference>
<sequence length="217" mass="25067">MLPLLYPRKALQDRAYRFGTAINAGDGLTRIQIVSSRLTDPTFWTSYQDMIQQFTSLFSRNDEHRRDLNAIAIALDDRMDDVRNTFHDLRQEERETFHAIAKDLLPVTKHVTTEELERNPESLSARCTVCGLPFSLKQQEPPTPAFCTYAPAHNREEQVHTAMRYQECAYVPHQHAFCLREWARQLMSRGADNAITGIKAKAHWRCSTCFVDPWRAG</sequence>
<comment type="caution">
    <text evidence="1">The sequence shown here is derived from an EMBL/GenBank/DDBJ whole genome shotgun (WGS) entry which is preliminary data.</text>
</comment>
<protein>
    <submittedName>
        <fullName evidence="1">Uncharacterized protein</fullName>
    </submittedName>
</protein>
<keyword evidence="2" id="KW-1185">Reference proteome</keyword>
<proteinExistence type="predicted"/>
<dbReference type="OrthoDB" id="5223020at2759"/>